<comment type="caution">
    <text evidence="3">The sequence shown here is derived from an EMBL/GenBank/DDBJ whole genome shotgun (WGS) entry which is preliminary data.</text>
</comment>
<dbReference type="Gene3D" id="3.30.9.10">
    <property type="entry name" value="D-Amino Acid Oxidase, subunit A, domain 2"/>
    <property type="match status" value="1"/>
</dbReference>
<dbReference type="InterPro" id="IPR036188">
    <property type="entry name" value="FAD/NAD-bd_sf"/>
</dbReference>
<dbReference type="GO" id="GO:0016491">
    <property type="term" value="F:oxidoreductase activity"/>
    <property type="evidence" value="ECO:0007669"/>
    <property type="project" value="UniProtKB-KW"/>
</dbReference>
<keyword evidence="1" id="KW-0560">Oxidoreductase</keyword>
<evidence type="ECO:0000313" key="3">
    <source>
        <dbReference type="EMBL" id="PWF47678.1"/>
    </source>
</evidence>
<proteinExistence type="predicted"/>
<gene>
    <name evidence="3" type="ORF">C7C56_014540</name>
</gene>
<evidence type="ECO:0000256" key="1">
    <source>
        <dbReference type="ARBA" id="ARBA00023002"/>
    </source>
</evidence>
<organism evidence="3 4">
    <name type="scientific">Massilia glaciei</name>
    <dbReference type="NCBI Taxonomy" id="1524097"/>
    <lineage>
        <taxon>Bacteria</taxon>
        <taxon>Pseudomonadati</taxon>
        <taxon>Pseudomonadota</taxon>
        <taxon>Betaproteobacteria</taxon>
        <taxon>Burkholderiales</taxon>
        <taxon>Oxalobacteraceae</taxon>
        <taxon>Telluria group</taxon>
        <taxon>Massilia</taxon>
    </lineage>
</organism>
<dbReference type="SUPFAM" id="SSF51905">
    <property type="entry name" value="FAD/NAD(P)-binding domain"/>
    <property type="match status" value="1"/>
</dbReference>
<accession>A0A2U2HJD5</accession>
<evidence type="ECO:0000313" key="4">
    <source>
        <dbReference type="Proteomes" id="UP000241421"/>
    </source>
</evidence>
<dbReference type="PANTHER" id="PTHR13847:SF281">
    <property type="entry name" value="FAD DEPENDENT OXIDOREDUCTASE DOMAIN-CONTAINING PROTEIN"/>
    <property type="match status" value="1"/>
</dbReference>
<dbReference type="AlphaFoldDB" id="A0A2U2HJD5"/>
<sequence>MTEPLPGQSYYQDGSKAPRYARLEGQHDCNVCIIGGGFAGLGTAMSLMERGEKNMIVLEAESIGFGASGLNGGFVFGGFSLGERSVVDAVGPAEGRKLYQLTVDAVEHIRRRIARYGIECEARHEGIYLANWFDDERILDQRRRFMADSMGVEWQRVGRAELAEKLATKRYFGGLFEPDAFHFHPLKYARGLARALDDVGIGVHERSKVVRIAPDGGGWLVKTARGQVRARELVVCCGGYIERLYPRLASAVLPIATYVMVTEPLGERLGTAVRTGAAVYDTRFAFDYYRPLADTRLLWGGRISIRARGAGEVARMLYQDMLKVYPQLAGTRVDYAWSGMMSYGRHKMPQIGRLPEGLWYGMGFGGHGVGPTTLAGEVLAAAMRGDRVDLARFAPWGLPSTGGAAGLYAAQLAYWYYELRDWMRQ</sequence>
<evidence type="ECO:0000259" key="2">
    <source>
        <dbReference type="Pfam" id="PF01266"/>
    </source>
</evidence>
<reference evidence="3 4" key="1">
    <citation type="submission" date="2018-04" db="EMBL/GenBank/DDBJ databases">
        <title>Massilia violaceinigra sp. nov., a novel purple-pigmented bacterium isolated from Tianshan glacier, Xinjiang, China.</title>
        <authorList>
            <person name="Wang H."/>
        </authorList>
    </citation>
    <scope>NUCLEOTIDE SEQUENCE [LARGE SCALE GENOMIC DNA]</scope>
    <source>
        <strain evidence="3 4">B448-2</strain>
    </source>
</reference>
<dbReference type="PANTHER" id="PTHR13847">
    <property type="entry name" value="SARCOSINE DEHYDROGENASE-RELATED"/>
    <property type="match status" value="1"/>
</dbReference>
<dbReference type="OrthoDB" id="9342835at2"/>
<dbReference type="EMBL" id="PXWF02000235">
    <property type="protein sequence ID" value="PWF47678.1"/>
    <property type="molecule type" value="Genomic_DNA"/>
</dbReference>
<keyword evidence="4" id="KW-1185">Reference proteome</keyword>
<protein>
    <submittedName>
        <fullName evidence="3">FAD-binding oxidoreductase</fullName>
    </submittedName>
</protein>
<name>A0A2U2HJD5_9BURK</name>
<dbReference type="Gene3D" id="3.50.50.60">
    <property type="entry name" value="FAD/NAD(P)-binding domain"/>
    <property type="match status" value="1"/>
</dbReference>
<dbReference type="GO" id="GO:0005737">
    <property type="term" value="C:cytoplasm"/>
    <property type="evidence" value="ECO:0007669"/>
    <property type="project" value="TreeGrafter"/>
</dbReference>
<dbReference type="Pfam" id="PF01266">
    <property type="entry name" value="DAO"/>
    <property type="match status" value="1"/>
</dbReference>
<feature type="domain" description="FAD dependent oxidoreductase" evidence="2">
    <location>
        <begin position="31"/>
        <end position="381"/>
    </location>
</feature>
<dbReference type="RefSeq" id="WP_106758097.1">
    <property type="nucleotide sequence ID" value="NZ_PXWF02000235.1"/>
</dbReference>
<dbReference type="InterPro" id="IPR006076">
    <property type="entry name" value="FAD-dep_OxRdtase"/>
</dbReference>
<dbReference type="Proteomes" id="UP000241421">
    <property type="component" value="Unassembled WGS sequence"/>
</dbReference>